<evidence type="ECO:0000313" key="1">
    <source>
        <dbReference type="EMBL" id="KHG10699.1"/>
    </source>
</evidence>
<organism evidence="2 3">
    <name type="scientific">Gossypium arboreum</name>
    <name type="common">Tree cotton</name>
    <name type="synonym">Gossypium nanking</name>
    <dbReference type="NCBI Taxonomy" id="29729"/>
    <lineage>
        <taxon>Eukaryota</taxon>
        <taxon>Viridiplantae</taxon>
        <taxon>Streptophyta</taxon>
        <taxon>Embryophyta</taxon>
        <taxon>Tracheophyta</taxon>
        <taxon>Spermatophyta</taxon>
        <taxon>Magnoliopsida</taxon>
        <taxon>eudicotyledons</taxon>
        <taxon>Gunneridae</taxon>
        <taxon>Pentapetalae</taxon>
        <taxon>rosids</taxon>
        <taxon>malvids</taxon>
        <taxon>Malvales</taxon>
        <taxon>Malvaceae</taxon>
        <taxon>Malvoideae</taxon>
        <taxon>Gossypium</taxon>
    </lineage>
</organism>
<keyword evidence="3" id="KW-1185">Reference proteome</keyword>
<reference evidence="3" key="2">
    <citation type="submission" date="2014-09" db="EMBL/GenBank/DDBJ databases">
        <authorList>
            <person name="Mudge J."/>
            <person name="Ramaraj T."/>
            <person name="Lindquist I.E."/>
            <person name="Bharti A.K."/>
            <person name="Sundararajan A."/>
            <person name="Cameron C.T."/>
            <person name="Woodward J.E."/>
            <person name="May G.D."/>
            <person name="Brubaker C."/>
            <person name="Broadhvest J."/>
            <person name="Wilkins T.A."/>
        </authorList>
    </citation>
    <scope>NUCLEOTIDE SEQUENCE</scope>
    <source>
        <strain evidence="3">cv. AKA8401</strain>
    </source>
</reference>
<evidence type="ECO:0000313" key="3">
    <source>
        <dbReference type="Proteomes" id="UP000032142"/>
    </source>
</evidence>
<name>A0A0B0P3L0_GOSAR</name>
<protein>
    <submittedName>
        <fullName evidence="2">Uncharacterized protein</fullName>
    </submittedName>
</protein>
<dbReference type="Proteomes" id="UP000032142">
    <property type="component" value="Unassembled WGS sequence"/>
</dbReference>
<evidence type="ECO:0000313" key="2">
    <source>
        <dbReference type="EMBL" id="KHG19645.1"/>
    </source>
</evidence>
<reference evidence="2" key="1">
    <citation type="submission" date="2014-09" db="EMBL/GenBank/DDBJ databases">
        <title>G. arboreum L. cv. AKA8401 A2 genome assembly version 1.0.</title>
        <authorList>
            <person name="Mudge J."/>
            <person name="Ramaraj T."/>
            <person name="Lindquist I.E."/>
            <person name="Bharti A.K."/>
            <person name="Sundararajan A."/>
            <person name="Cameron C.T."/>
            <person name="Woodward J.E."/>
            <person name="May G.D."/>
            <person name="Brubaker C."/>
            <person name="Broadhvest J."/>
            <person name="Wilkins T.A."/>
        </authorList>
    </citation>
    <scope>NUCLEOTIDE SEQUENCE</scope>
</reference>
<sequence>MCQSKTMFRTWHRHV</sequence>
<dbReference type="EMBL" id="KN413582">
    <property type="protein sequence ID" value="KHG19645.1"/>
    <property type="molecule type" value="Genomic_DNA"/>
</dbReference>
<gene>
    <name evidence="2" type="ORF">F383_09623</name>
    <name evidence="1" type="ORF">F383_12311</name>
</gene>
<dbReference type="EMBL" id="KN394435">
    <property type="protein sequence ID" value="KHG10699.1"/>
    <property type="molecule type" value="Genomic_DNA"/>
</dbReference>
<proteinExistence type="predicted"/>
<accession>A0A0B0P3L0</accession>